<keyword evidence="2" id="KW-1185">Reference proteome</keyword>
<reference evidence="1 2" key="1">
    <citation type="journal article" date="2012" name="Appl. Environ. Microbiol.">
        <title>Involvement of two latex-clearing proteins during rubber degradation and insights into the subsequent degradation pathway revealed by the genome sequence of Gordonia polyisoprenivorans strain VH2.</title>
        <authorList>
            <person name="Hiessl S."/>
            <person name="Schuldes J."/>
            <person name="Thurmer A."/>
            <person name="Halbsguth T."/>
            <person name="Broker D."/>
            <person name="Angelov A."/>
            <person name="Liebl W."/>
            <person name="Daniel R."/>
            <person name="Steinbuchel A."/>
        </authorList>
    </citation>
    <scope>NUCLEOTIDE SEQUENCE [LARGE SCALE GENOMIC DNA]</scope>
    <source>
        <strain evidence="2">DSM 44266 / VH2</strain>
    </source>
</reference>
<sequence length="67" mass="7517">MVEVLCRLWPGILPAQGVSRLVAGAPRHLDHRMGNGPIHQSLVEVRAACGEPRDRLHRCWIRTTVAR</sequence>
<gene>
    <name evidence="1" type="ordered locus">GPOL_c04280</name>
</gene>
<proteinExistence type="predicted"/>
<dbReference type="Proteomes" id="UP000009154">
    <property type="component" value="Chromosome"/>
</dbReference>
<dbReference type="AlphaFoldDB" id="H6MU22"/>
<evidence type="ECO:0000313" key="2">
    <source>
        <dbReference type="Proteomes" id="UP000009154"/>
    </source>
</evidence>
<dbReference type="EMBL" id="CP003119">
    <property type="protein sequence ID" value="AFA71499.1"/>
    <property type="molecule type" value="Genomic_DNA"/>
</dbReference>
<dbReference type="HOGENOM" id="CLU_2806416_0_0_11"/>
<dbReference type="KEGG" id="gpo:GPOL_c04280"/>
<evidence type="ECO:0000313" key="1">
    <source>
        <dbReference type="EMBL" id="AFA71499.1"/>
    </source>
</evidence>
<organism evidence="1 2">
    <name type="scientific">Gordonia polyisoprenivorans (strain DSM 44266 / VH2)</name>
    <dbReference type="NCBI Taxonomy" id="1112204"/>
    <lineage>
        <taxon>Bacteria</taxon>
        <taxon>Bacillati</taxon>
        <taxon>Actinomycetota</taxon>
        <taxon>Actinomycetes</taxon>
        <taxon>Mycobacteriales</taxon>
        <taxon>Gordoniaceae</taxon>
        <taxon>Gordonia</taxon>
    </lineage>
</organism>
<accession>H6MU22</accession>
<protein>
    <submittedName>
        <fullName evidence="1">Uncharacterized protein</fullName>
    </submittedName>
</protein>
<name>H6MU22_GORPV</name>